<organism evidence="2 3">
    <name type="scientific">Gonium pectorale</name>
    <name type="common">Green alga</name>
    <dbReference type="NCBI Taxonomy" id="33097"/>
    <lineage>
        <taxon>Eukaryota</taxon>
        <taxon>Viridiplantae</taxon>
        <taxon>Chlorophyta</taxon>
        <taxon>core chlorophytes</taxon>
        <taxon>Chlorophyceae</taxon>
        <taxon>CS clade</taxon>
        <taxon>Chlamydomonadales</taxon>
        <taxon>Volvocaceae</taxon>
        <taxon>Gonium</taxon>
    </lineage>
</organism>
<dbReference type="AlphaFoldDB" id="A0A150GMQ1"/>
<gene>
    <name evidence="2" type="ORF">GPECTOR_13g633</name>
</gene>
<dbReference type="Proteomes" id="UP000075714">
    <property type="component" value="Unassembled WGS sequence"/>
</dbReference>
<feature type="compositionally biased region" description="Gly residues" evidence="1">
    <location>
        <begin position="85"/>
        <end position="98"/>
    </location>
</feature>
<sequence>MGVELRFQCQVSGVDAMEAVKVLRGMDEGGQCVRTFGEAYSQQCADLPEQPPVNYAEAYMDPIAMQNVHSWLAAQSSLPPPPSEHGGGSGGGLDSLIS</sequence>
<keyword evidence="3" id="KW-1185">Reference proteome</keyword>
<accession>A0A150GMQ1</accession>
<dbReference type="EMBL" id="LSYV01000014">
    <property type="protein sequence ID" value="KXZ51146.1"/>
    <property type="molecule type" value="Genomic_DNA"/>
</dbReference>
<name>A0A150GMQ1_GONPE</name>
<evidence type="ECO:0000256" key="1">
    <source>
        <dbReference type="SAM" id="MobiDB-lite"/>
    </source>
</evidence>
<feature type="region of interest" description="Disordered" evidence="1">
    <location>
        <begin position="74"/>
        <end position="98"/>
    </location>
</feature>
<comment type="caution">
    <text evidence="2">The sequence shown here is derived from an EMBL/GenBank/DDBJ whole genome shotgun (WGS) entry which is preliminary data.</text>
</comment>
<evidence type="ECO:0000313" key="2">
    <source>
        <dbReference type="EMBL" id="KXZ51146.1"/>
    </source>
</evidence>
<reference evidence="3" key="1">
    <citation type="journal article" date="2016" name="Nat. Commun.">
        <title>The Gonium pectorale genome demonstrates co-option of cell cycle regulation during the evolution of multicellularity.</title>
        <authorList>
            <person name="Hanschen E.R."/>
            <person name="Marriage T.N."/>
            <person name="Ferris P.J."/>
            <person name="Hamaji T."/>
            <person name="Toyoda A."/>
            <person name="Fujiyama A."/>
            <person name="Neme R."/>
            <person name="Noguchi H."/>
            <person name="Minakuchi Y."/>
            <person name="Suzuki M."/>
            <person name="Kawai-Toyooka H."/>
            <person name="Smith D.R."/>
            <person name="Sparks H."/>
            <person name="Anderson J."/>
            <person name="Bakaric R."/>
            <person name="Luria V."/>
            <person name="Karger A."/>
            <person name="Kirschner M.W."/>
            <person name="Durand P.M."/>
            <person name="Michod R.E."/>
            <person name="Nozaki H."/>
            <person name="Olson B.J."/>
        </authorList>
    </citation>
    <scope>NUCLEOTIDE SEQUENCE [LARGE SCALE GENOMIC DNA]</scope>
    <source>
        <strain evidence="3">NIES-2863</strain>
    </source>
</reference>
<protein>
    <submittedName>
        <fullName evidence="2">Uncharacterized protein</fullName>
    </submittedName>
</protein>
<evidence type="ECO:0000313" key="3">
    <source>
        <dbReference type="Proteomes" id="UP000075714"/>
    </source>
</evidence>
<proteinExistence type="predicted"/>